<dbReference type="Pfam" id="PF03372">
    <property type="entry name" value="Exo_endo_phos"/>
    <property type="match status" value="1"/>
</dbReference>
<dbReference type="PROSITE" id="PS50878">
    <property type="entry name" value="RT_POL"/>
    <property type="match status" value="1"/>
</dbReference>
<evidence type="ECO:0000259" key="1">
    <source>
        <dbReference type="PROSITE" id="PS50878"/>
    </source>
</evidence>
<accession>A0A3Q3AHM4</accession>
<dbReference type="AlphaFoldDB" id="A0A3Q3AHM4"/>
<dbReference type="InterPro" id="IPR043502">
    <property type="entry name" value="DNA/RNA_pol_sf"/>
</dbReference>
<dbReference type="GeneTree" id="ENSGT00940000163737"/>
<dbReference type="PANTHER" id="PTHR31635">
    <property type="entry name" value="REVERSE TRANSCRIPTASE DOMAIN-CONTAINING PROTEIN-RELATED"/>
    <property type="match status" value="1"/>
</dbReference>
<dbReference type="CDD" id="cd01650">
    <property type="entry name" value="RT_nLTR_like"/>
    <property type="match status" value="1"/>
</dbReference>
<reference evidence="2" key="1">
    <citation type="submission" date="2025-08" db="UniProtKB">
        <authorList>
            <consortium name="Ensembl"/>
        </authorList>
    </citation>
    <scope>IDENTIFICATION</scope>
</reference>
<dbReference type="SUPFAM" id="SSF56672">
    <property type="entry name" value="DNA/RNA polymerases"/>
    <property type="match status" value="1"/>
</dbReference>
<evidence type="ECO:0000313" key="2">
    <source>
        <dbReference type="Ensembl" id="ENSKMAP00000015655.1"/>
    </source>
</evidence>
<dbReference type="InterPro" id="IPR005135">
    <property type="entry name" value="Endo/exonuclease/phosphatase"/>
</dbReference>
<organism evidence="2 3">
    <name type="scientific">Kryptolebias marmoratus</name>
    <name type="common">Mangrove killifish</name>
    <name type="synonym">Rivulus marmoratus</name>
    <dbReference type="NCBI Taxonomy" id="37003"/>
    <lineage>
        <taxon>Eukaryota</taxon>
        <taxon>Metazoa</taxon>
        <taxon>Chordata</taxon>
        <taxon>Craniata</taxon>
        <taxon>Vertebrata</taxon>
        <taxon>Euteleostomi</taxon>
        <taxon>Actinopterygii</taxon>
        <taxon>Neopterygii</taxon>
        <taxon>Teleostei</taxon>
        <taxon>Neoteleostei</taxon>
        <taxon>Acanthomorphata</taxon>
        <taxon>Ovalentaria</taxon>
        <taxon>Atherinomorphae</taxon>
        <taxon>Cyprinodontiformes</taxon>
        <taxon>Rivulidae</taxon>
        <taxon>Kryptolebias</taxon>
    </lineage>
</organism>
<dbReference type="InterPro" id="IPR036691">
    <property type="entry name" value="Endo/exonu/phosph_ase_sf"/>
</dbReference>
<evidence type="ECO:0000313" key="3">
    <source>
        <dbReference type="Proteomes" id="UP000264800"/>
    </source>
</evidence>
<dbReference type="InterPro" id="IPR000477">
    <property type="entry name" value="RT_dom"/>
</dbReference>
<sequence>MSLSIVTINARGLRNNIKRKALFLFAKQHNYDFCFVQESHSVPNDDKFWRSQWGNEIWQAHGTKYSAGVTTLKHNFSGNTLLTKCDASGHFVLQVVSIANFVMIIINIYGYNSHSDNSILLDTLEKHVQGISNNFPVFGIIMGGDFNMILDHNVDCWPPRNSNAVNINLKLFMQKFNLIDVWRQQNLNTTAYTWSNRSATRHSRLDFWLISNNLNIDKTSVNILTTPLTDHSAVAIFIPMHSSIKPCKSSYWKLNCLLLKHVTVKSVIKRLIAEFWYKACSENNYSKNWELFKFKAAQYLRTHGSTVTKNRRQEEERVISSIMLLSQKHPSDLSEKERLDLTSAQLKLNEIYLQKAKGAFIRSRKKWIEAGEQNSAYFFNLEKHHGKLNLIQHLNINGVLTDDPKKIAHFCSSFYSNLYKTKYCHQSSTHFFNSLSNVAQITDKEKEICDDSITLQEVISAINHLKTNKSPGVDGLPAEFYQTFIEDLSPFILEVILESIERETLPPTLTQGLITLIPKPKKDHLLIDNWRPISLLNTDYKVFASILAKRLKNVLDPLIDETQSGFMKNRHISNNIRLVLDVIDYSFLCPDDSFIFFLDFYKAFDTVEHKFIFQTIEQFGFGEFFCKAVKTLYFKGNSSIKLKDGTSPRFELQRGIRQGCPASPYLFILCTQLLSSHIKNSPLKGISIADREIIISQLADDTTLFLKNSSQVPIAIQTIDLFSSASGLCLNLKKCELFPIKDCNDSLIYNIPIKNKLTYLGITVMRNQKDRCFENFNIIIEKSKKKLNQWLQRDLSLKGRILLTKAEGLSRLTYAAIPLSVNKQICTAIDKLLFNFIWKNKTHYVKKSVIMNNYASGGLNFLDFTTLNNTFKINWIKQFLHNPTSTWNFIPRFVFSAIGGLEYVLLCDYKIEKLPVQLANFHKQMLLAWSLIYKHNFSPHRCFIWNNQYIKYKNKSIFFTSWFDNNIILVTQLLNDNGNLLTYSEFLQTFGIPVTPKDFAIVMDAVPSSILMLLRSVVKPTKIPFFNPSATPVGRICFSVKSRKNNCNIRSLFQSDITTIPYVTHYWSNTVSDLNWSNVWNLPYRYLLINKVREVSYKLIHRYYPAKQYMLKFKKDIYVYCSLCDSEPETVIHLFWHCRNTVTFWKEVTQYVQLKIDFNFCLSWSTVLFGVHDVKSKNQKQMYIINLIILLGKYHIHKSKFSNTTPSFLVFKKELEQYIINISDSNNKKAIKTIDLCTLFNVCV</sequence>
<dbReference type="CDD" id="cd09076">
    <property type="entry name" value="L1-EN"/>
    <property type="match status" value="1"/>
</dbReference>
<dbReference type="GO" id="GO:0003824">
    <property type="term" value="F:catalytic activity"/>
    <property type="evidence" value="ECO:0007669"/>
    <property type="project" value="InterPro"/>
</dbReference>
<proteinExistence type="predicted"/>
<dbReference type="PANTHER" id="PTHR31635:SF196">
    <property type="entry name" value="REVERSE TRANSCRIPTASE DOMAIN-CONTAINING PROTEIN-RELATED"/>
    <property type="match status" value="1"/>
</dbReference>
<dbReference type="Proteomes" id="UP000264800">
    <property type="component" value="Unplaced"/>
</dbReference>
<dbReference type="OMA" id="FNLIDVW"/>
<reference evidence="2" key="2">
    <citation type="submission" date="2025-09" db="UniProtKB">
        <authorList>
            <consortium name="Ensembl"/>
        </authorList>
    </citation>
    <scope>IDENTIFICATION</scope>
</reference>
<dbReference type="SUPFAM" id="SSF56219">
    <property type="entry name" value="DNase I-like"/>
    <property type="match status" value="1"/>
</dbReference>
<feature type="domain" description="Reverse transcriptase" evidence="1">
    <location>
        <begin position="498"/>
        <end position="764"/>
    </location>
</feature>
<dbReference type="Pfam" id="PF00078">
    <property type="entry name" value="RVT_1"/>
    <property type="match status" value="1"/>
</dbReference>
<name>A0A3Q3AHM4_KRYMA</name>
<dbReference type="Ensembl" id="ENSKMAT00000015881.1">
    <property type="protein sequence ID" value="ENSKMAP00000015655.1"/>
    <property type="gene ID" value="ENSKMAG00000011717.1"/>
</dbReference>
<dbReference type="Gene3D" id="3.60.10.10">
    <property type="entry name" value="Endonuclease/exonuclease/phosphatase"/>
    <property type="match status" value="1"/>
</dbReference>
<keyword evidence="3" id="KW-1185">Reference proteome</keyword>
<protein>
    <recommendedName>
        <fullName evidence="1">Reverse transcriptase domain-containing protein</fullName>
    </recommendedName>
</protein>